<dbReference type="EMBL" id="OY882873">
    <property type="protein sequence ID" value="CAK6437697.1"/>
    <property type="molecule type" value="Genomic_DNA"/>
</dbReference>
<sequence length="108" mass="11986">MVTGKLSPLYILLTSAQSIKSGPCETLGGLHRSCVVFFKYIFIGFREEKRGKETSVMRIIGCLLHAPFLGTEPTTWACTLDQNRIQDSSVCRLTLYPLSQTARAIGVF</sequence>
<evidence type="ECO:0000313" key="2">
    <source>
        <dbReference type="Proteomes" id="UP001314169"/>
    </source>
</evidence>
<name>A0ABN9ZNB2_PIPNA</name>
<proteinExistence type="predicted"/>
<reference evidence="1" key="1">
    <citation type="submission" date="2023-12" db="EMBL/GenBank/DDBJ databases">
        <authorList>
            <person name="Brown T."/>
        </authorList>
    </citation>
    <scope>NUCLEOTIDE SEQUENCE</scope>
</reference>
<evidence type="ECO:0008006" key="3">
    <source>
        <dbReference type="Google" id="ProtNLM"/>
    </source>
</evidence>
<evidence type="ECO:0000313" key="1">
    <source>
        <dbReference type="EMBL" id="CAK6437697.1"/>
    </source>
</evidence>
<gene>
    <name evidence="1" type="ORF">MPIPNATIZW_LOCUS6003</name>
</gene>
<protein>
    <recommendedName>
        <fullName evidence="3">Secreted protein</fullName>
    </recommendedName>
</protein>
<accession>A0ABN9ZNB2</accession>
<keyword evidence="2" id="KW-1185">Reference proteome</keyword>
<organism evidence="1 2">
    <name type="scientific">Pipistrellus nathusii</name>
    <name type="common">Nathusius' pipistrelle</name>
    <dbReference type="NCBI Taxonomy" id="59473"/>
    <lineage>
        <taxon>Eukaryota</taxon>
        <taxon>Metazoa</taxon>
        <taxon>Chordata</taxon>
        <taxon>Craniata</taxon>
        <taxon>Vertebrata</taxon>
        <taxon>Euteleostomi</taxon>
        <taxon>Mammalia</taxon>
        <taxon>Eutheria</taxon>
        <taxon>Laurasiatheria</taxon>
        <taxon>Chiroptera</taxon>
        <taxon>Yangochiroptera</taxon>
        <taxon>Vespertilionidae</taxon>
        <taxon>Pipistrellus</taxon>
    </lineage>
</organism>
<dbReference type="Proteomes" id="UP001314169">
    <property type="component" value="Chromosome 16"/>
</dbReference>